<sequence>MAAFLHLILQVSICETNILRFVVFLTWRPFVCLRICAKIGINLEDLSLLNSVNLLYKWLTKVRSQAWGNRKLKNAVRVVLAIIKNNLKIEQAISTLSDILGLHSDMVSTLADLLAIIDVETQCIEEKHLRDSFLSFVNACLSIISEKVIKERLDVGTLADVGIIKNKTVFHTKFIRIKTKLFYKQQKFNLLREESEGYAKLITELNQEFTCSVTPDYILEVIKKLIGCFNLDPNRVLDIILESFENRPEHHEFFIPLMRSYMCDQNTLSEVLGFKFSKTLADKETPKSLYTVTALMLQYNLILMETIYPHLRPKDSDMVEQHKKNLADAHSASKKMATVSLSGEKTVEKVDHSEEKYKFNQKIGLCLALLEIGDWKHSQLIISRLPPYFAVSYKPIHRAMCNLLHYVITPVYRNNCQVFKTQVKRKTIPEFENSLSAKQATNFSDLEISAFPILNSLGLFLYTNPLLLVKVIRLARVYFTKKSKRLGNCGEDPLLVHFLNVIDGVLLPSLSILDCNCCIAEELWNLLRLLPYQQRYHLYARWKNDSYQIHPMLIKIRANTMKRISYIMKRLSKENVKPSGRHIGKLSHSNPGLLFDYILSQIQVWNNLIGPVVDSLKYLTNLSYDVLAYCIIEALANPEKQRMKTDGTSISLWLQNLDLLILKEIVQKMAGIEALEEMTADQLEAMSGGELLRAEGGYFSLIRNTKKSSQRLKDALLEQDLAIPLCILMAQQRNCVIYKEQESCHVKLVGKLYDQCQDTLVQFGSFLSTNLTMEDYTNRLPSVNELMANDHVMSDVAFFLARPLFTHAITSKCDELRKQDKGNKTNPQSRAQKYLEVVTTVMSPVVDSIKPLHPTKVWEDISPQFYMTFWSLTMYDLHVPAASYEREINKLKTQIAYIDDNKDMVQNKKKKEIERCKALMEKIQDEQKKQRDHCDRECANYPGFVTKFRVANQATESASDHVDYENYRHVCHKWHFKITKAMVTCLTSGDYVQIRNSLIILTKILPHYPVVSNLGNVIEVRIKNVQETEKQKRPDLCTLALAYLGQLKLKKANFIQEQEFHFKELKQSDKAAAKNDSLSRVNSASAKEECSNEQKSEKAKENNLKDNTSKDSRPRVVNSKCEPRSKSDGRSSSGKHVGSTGNAGGTSKRDSTGNKTSDKDSYSQQQEPEKNSDKRKYDDQKNSSSRDEKSRDEKTSKSDERNRDKTASQREEKNFDGTDERRQLKDSDVPDMGGRTDRSSSVSSNNSNASHSQRRSAEPTENER</sequence>
<accession>T1IQC9</accession>
<dbReference type="STRING" id="126957.T1IQC9"/>
<evidence type="ECO:0000259" key="10">
    <source>
        <dbReference type="Pfam" id="PF11732"/>
    </source>
</evidence>
<dbReference type="InterPro" id="IPR021726">
    <property type="entry name" value="THO_THOC2_N"/>
</dbReference>
<feature type="domain" description="THO complex subunitTHOC2 C-terminal" evidence="9">
    <location>
        <begin position="936"/>
        <end position="1047"/>
    </location>
</feature>
<dbReference type="Pfam" id="PF11262">
    <property type="entry name" value="Tho2"/>
    <property type="match status" value="2"/>
</dbReference>
<feature type="compositionally biased region" description="Basic and acidic residues" evidence="7">
    <location>
        <begin position="1255"/>
        <end position="1264"/>
    </location>
</feature>
<feature type="domain" description="THO complex subunitTHOC2 C-terminal" evidence="9">
    <location>
        <begin position="858"/>
        <end position="935"/>
    </location>
</feature>
<dbReference type="AlphaFoldDB" id="T1IQC9"/>
<comment type="subunit">
    <text evidence="5">Component of the THO subcomplex, which is composed of THOC1, THOC2, THOC3, THOC5, THOC6 and THOC7. The THO subcomplex interacts with DDX39B to form the THO-DDX39B complex which multimerizes into a 28-subunit tetrameric assembly. Component of the transcription/export (TREX) complex at least composed of ALYREF/THOC4, DDX39B, SARNP/CIP29, CHTOP and the THO subcomplex; in the complex interacts with THOC1, THOC3, THOC5, THOC7 and DDX39B. TREX seems to have a dynamic structure involving ATP-dependent remodeling. Interacts with POLDIP3 and ZC3H11A.</text>
</comment>
<evidence type="ECO:0000256" key="4">
    <source>
        <dbReference type="ARBA" id="ARBA00023242"/>
    </source>
</evidence>
<feature type="region of interest" description="Disordered" evidence="7">
    <location>
        <begin position="1068"/>
        <end position="1264"/>
    </location>
</feature>
<dbReference type="HOGENOM" id="CLU_000511_5_0_1"/>
<protein>
    <recommendedName>
        <fullName evidence="3">THO complex subunit 2</fullName>
    </recommendedName>
</protein>
<dbReference type="Proteomes" id="UP000014500">
    <property type="component" value="Unassembled WGS sequence"/>
</dbReference>
<evidence type="ECO:0000259" key="11">
    <source>
        <dbReference type="Pfam" id="PF16134"/>
    </source>
</evidence>
<reference evidence="12" key="2">
    <citation type="submission" date="2015-02" db="UniProtKB">
        <authorList>
            <consortium name="EnsemblMetazoa"/>
        </authorList>
    </citation>
    <scope>IDENTIFICATION</scope>
</reference>
<comment type="subcellular location">
    <subcellularLocation>
        <location evidence="1">Nucleus</location>
    </subcellularLocation>
</comment>
<name>T1IQC9_STRMM</name>
<evidence type="ECO:0000256" key="5">
    <source>
        <dbReference type="ARBA" id="ARBA00047033"/>
    </source>
</evidence>
<feature type="compositionally biased region" description="Basic and acidic residues" evidence="7">
    <location>
        <begin position="1147"/>
        <end position="1238"/>
    </location>
</feature>
<dbReference type="OMA" id="GHANIMF"/>
<feature type="signal peptide" evidence="8">
    <location>
        <begin position="1"/>
        <end position="16"/>
    </location>
</feature>
<dbReference type="PANTHER" id="PTHR21597:SF0">
    <property type="entry name" value="THO COMPLEX SUBUNIT 2"/>
    <property type="match status" value="1"/>
</dbReference>
<feature type="domain" description="THO complex subunit 2 N-terminal" evidence="11">
    <location>
        <begin position="441"/>
        <end position="581"/>
    </location>
</feature>
<keyword evidence="4" id="KW-0539">Nucleus</keyword>
<dbReference type="GO" id="GO:0006406">
    <property type="term" value="P:mRNA export from nucleus"/>
    <property type="evidence" value="ECO:0007669"/>
    <property type="project" value="InterPro"/>
</dbReference>
<evidence type="ECO:0000256" key="2">
    <source>
        <dbReference type="ARBA" id="ARBA00007857"/>
    </source>
</evidence>
<keyword evidence="6" id="KW-0175">Coiled coil</keyword>
<dbReference type="PANTHER" id="PTHR21597">
    <property type="entry name" value="THO2 PROTEIN"/>
    <property type="match status" value="1"/>
</dbReference>
<feature type="coiled-coil region" evidence="6">
    <location>
        <begin position="881"/>
        <end position="929"/>
    </location>
</feature>
<dbReference type="GO" id="GO:0006397">
    <property type="term" value="P:mRNA processing"/>
    <property type="evidence" value="ECO:0007669"/>
    <property type="project" value="InterPro"/>
</dbReference>
<dbReference type="PhylomeDB" id="T1IQC9"/>
<evidence type="ECO:0000259" key="9">
    <source>
        <dbReference type="Pfam" id="PF11262"/>
    </source>
</evidence>
<dbReference type="InterPro" id="IPR040007">
    <property type="entry name" value="Tho2"/>
</dbReference>
<reference evidence="13" key="1">
    <citation type="submission" date="2011-05" db="EMBL/GenBank/DDBJ databases">
        <authorList>
            <person name="Richards S.R."/>
            <person name="Qu J."/>
            <person name="Jiang H."/>
            <person name="Jhangiani S.N."/>
            <person name="Agravi P."/>
            <person name="Goodspeed R."/>
            <person name="Gross S."/>
            <person name="Mandapat C."/>
            <person name="Jackson L."/>
            <person name="Mathew T."/>
            <person name="Pu L."/>
            <person name="Thornton R."/>
            <person name="Saada N."/>
            <person name="Wilczek-Boney K.B."/>
            <person name="Lee S."/>
            <person name="Kovar C."/>
            <person name="Wu Y."/>
            <person name="Scherer S.E."/>
            <person name="Worley K.C."/>
            <person name="Muzny D.M."/>
            <person name="Gibbs R."/>
        </authorList>
    </citation>
    <scope>NUCLEOTIDE SEQUENCE</scope>
    <source>
        <strain evidence="13">Brora</strain>
    </source>
</reference>
<feature type="chain" id="PRO_5004579419" description="THO complex subunit 2" evidence="8">
    <location>
        <begin position="17"/>
        <end position="1264"/>
    </location>
</feature>
<evidence type="ECO:0000313" key="12">
    <source>
        <dbReference type="EnsemblMetazoa" id="SMAR003240-PA"/>
    </source>
</evidence>
<dbReference type="GO" id="GO:0000445">
    <property type="term" value="C:THO complex part of transcription export complex"/>
    <property type="evidence" value="ECO:0007669"/>
    <property type="project" value="TreeGrafter"/>
</dbReference>
<evidence type="ECO:0000256" key="1">
    <source>
        <dbReference type="ARBA" id="ARBA00004123"/>
    </source>
</evidence>
<feature type="compositionally biased region" description="Low complexity" evidence="7">
    <location>
        <begin position="1239"/>
        <end position="1251"/>
    </location>
</feature>
<dbReference type="EMBL" id="JH431303">
    <property type="status" value="NOT_ANNOTATED_CDS"/>
    <property type="molecule type" value="Genomic_DNA"/>
</dbReference>
<dbReference type="Pfam" id="PF16134">
    <property type="entry name" value="THOC2_N"/>
    <property type="match status" value="2"/>
</dbReference>
<dbReference type="GO" id="GO:0003729">
    <property type="term" value="F:mRNA binding"/>
    <property type="evidence" value="ECO:0007669"/>
    <property type="project" value="TreeGrafter"/>
</dbReference>
<evidence type="ECO:0000313" key="13">
    <source>
        <dbReference type="Proteomes" id="UP000014500"/>
    </source>
</evidence>
<evidence type="ECO:0000256" key="3">
    <source>
        <dbReference type="ARBA" id="ARBA00019596"/>
    </source>
</evidence>
<feature type="domain" description="THO complex subunit 2 N-terminal" evidence="11">
    <location>
        <begin position="78"/>
        <end position="439"/>
    </location>
</feature>
<dbReference type="EnsemblMetazoa" id="SMAR003240-RA">
    <property type="protein sequence ID" value="SMAR003240-PA"/>
    <property type="gene ID" value="SMAR003240"/>
</dbReference>
<dbReference type="InterPro" id="IPR021418">
    <property type="entry name" value="THO_THOC2_C"/>
</dbReference>
<dbReference type="eggNOG" id="KOG1874">
    <property type="taxonomic scope" value="Eukaryota"/>
</dbReference>
<evidence type="ECO:0000256" key="6">
    <source>
        <dbReference type="SAM" id="Coils"/>
    </source>
</evidence>
<evidence type="ECO:0000256" key="7">
    <source>
        <dbReference type="SAM" id="MobiDB-lite"/>
    </source>
</evidence>
<feature type="domain" description="THO complex subunitTHOC2 N-terminal" evidence="10">
    <location>
        <begin position="583"/>
        <end position="657"/>
    </location>
</feature>
<dbReference type="InterPro" id="IPR032302">
    <property type="entry name" value="THOC2_N"/>
</dbReference>
<feature type="compositionally biased region" description="Basic and acidic residues" evidence="7">
    <location>
        <begin position="1086"/>
        <end position="1114"/>
    </location>
</feature>
<feature type="compositionally biased region" description="Polar residues" evidence="7">
    <location>
        <begin position="1076"/>
        <end position="1085"/>
    </location>
</feature>
<dbReference type="Pfam" id="PF11732">
    <property type="entry name" value="Thoc2"/>
    <property type="match status" value="1"/>
</dbReference>
<keyword evidence="8" id="KW-0732">Signal</keyword>
<proteinExistence type="inferred from homology"/>
<keyword evidence="13" id="KW-1185">Reference proteome</keyword>
<evidence type="ECO:0000256" key="8">
    <source>
        <dbReference type="SAM" id="SignalP"/>
    </source>
</evidence>
<organism evidence="12 13">
    <name type="scientific">Strigamia maritima</name>
    <name type="common">European centipede</name>
    <name type="synonym">Geophilus maritimus</name>
    <dbReference type="NCBI Taxonomy" id="126957"/>
    <lineage>
        <taxon>Eukaryota</taxon>
        <taxon>Metazoa</taxon>
        <taxon>Ecdysozoa</taxon>
        <taxon>Arthropoda</taxon>
        <taxon>Myriapoda</taxon>
        <taxon>Chilopoda</taxon>
        <taxon>Pleurostigmophora</taxon>
        <taxon>Geophilomorpha</taxon>
        <taxon>Linotaeniidae</taxon>
        <taxon>Strigamia</taxon>
    </lineage>
</organism>
<comment type="similarity">
    <text evidence="2">Belongs to the THOC2 family.</text>
</comment>